<keyword evidence="3" id="KW-0326">Glycosidase</keyword>
<evidence type="ECO:0000313" key="3">
    <source>
        <dbReference type="EMBL" id="MBJ7545115.1"/>
    </source>
</evidence>
<feature type="domain" description="Phosphodiester glycosidase" evidence="2">
    <location>
        <begin position="74"/>
        <end position="228"/>
    </location>
</feature>
<dbReference type="InterPro" id="IPR018711">
    <property type="entry name" value="NAGPA"/>
</dbReference>
<dbReference type="RefSeq" id="WP_052037116.1">
    <property type="nucleotide sequence ID" value="NZ_JAEMUK010000085.1"/>
</dbReference>
<name>A0A8I1GFI9_9HYPH</name>
<feature type="chain" id="PRO_5034626945" evidence="1">
    <location>
        <begin position="22"/>
        <end position="247"/>
    </location>
</feature>
<keyword evidence="3" id="KW-0378">Hydrolase</keyword>
<keyword evidence="4" id="KW-1185">Reference proteome</keyword>
<keyword evidence="1" id="KW-0732">Signal</keyword>
<comment type="caution">
    <text evidence="3">The sequence shown here is derived from an EMBL/GenBank/DDBJ whole genome shotgun (WGS) entry which is preliminary data.</text>
</comment>
<proteinExistence type="predicted"/>
<organism evidence="3 4">
    <name type="scientific">Rhodomicrobium udaipurense</name>
    <dbReference type="NCBI Taxonomy" id="1202716"/>
    <lineage>
        <taxon>Bacteria</taxon>
        <taxon>Pseudomonadati</taxon>
        <taxon>Pseudomonadota</taxon>
        <taxon>Alphaproteobacteria</taxon>
        <taxon>Hyphomicrobiales</taxon>
        <taxon>Hyphomicrobiaceae</taxon>
        <taxon>Rhodomicrobium</taxon>
    </lineage>
</organism>
<protein>
    <submittedName>
        <fullName evidence="3">Phosphodiester glycosidase family protein</fullName>
    </submittedName>
</protein>
<reference evidence="3 4" key="1">
    <citation type="submission" date="2020-12" db="EMBL/GenBank/DDBJ databases">
        <title>Revised draft genomes of Rhodomicrobium vannielii ATCC 17100 and Rhodomicrobium udaipurense JA643.</title>
        <authorList>
            <person name="Conners E.M."/>
            <person name="Davenport E.J."/>
            <person name="Bose A."/>
        </authorList>
    </citation>
    <scope>NUCLEOTIDE SEQUENCE [LARGE SCALE GENOMIC DNA]</scope>
    <source>
        <strain evidence="3 4">JA643</strain>
    </source>
</reference>
<evidence type="ECO:0000259" key="2">
    <source>
        <dbReference type="Pfam" id="PF09992"/>
    </source>
</evidence>
<dbReference type="Pfam" id="PF09992">
    <property type="entry name" value="NAGPA"/>
    <property type="match status" value="1"/>
</dbReference>
<dbReference type="AlphaFoldDB" id="A0A8I1GFI9"/>
<gene>
    <name evidence="3" type="ORF">JDN41_16290</name>
</gene>
<evidence type="ECO:0000256" key="1">
    <source>
        <dbReference type="SAM" id="SignalP"/>
    </source>
</evidence>
<evidence type="ECO:0000313" key="4">
    <source>
        <dbReference type="Proteomes" id="UP000623250"/>
    </source>
</evidence>
<dbReference type="Proteomes" id="UP000623250">
    <property type="component" value="Unassembled WGS sequence"/>
</dbReference>
<feature type="signal peptide" evidence="1">
    <location>
        <begin position="1"/>
        <end position="21"/>
    </location>
</feature>
<dbReference type="EMBL" id="JAEMUK010000085">
    <property type="protein sequence ID" value="MBJ7545115.1"/>
    <property type="molecule type" value="Genomic_DNA"/>
</dbReference>
<accession>A0A8I1GFI9</accession>
<dbReference type="GO" id="GO:0016798">
    <property type="term" value="F:hydrolase activity, acting on glycosyl bonds"/>
    <property type="evidence" value="ECO:0007669"/>
    <property type="project" value="UniProtKB-KW"/>
</dbReference>
<sequence length="247" mass="26724">MLRATAFIAMAAFCGSSEAAAQPCKPYAFEGNGYTLCEASLDRFAVRLFWQKPDGSPYTYLSALPKADERGGRLVFALNGGMFHPDYKPVGLHVENGRELVRANTRPGPGNFHLRPNGIFYFGEGEAGVMETGAFLKKKPKASFATQSGPMLVIDGKLHPRIAKANVSAKPRDGVCVRGDKTVVFAISEGSVPFDTFMRLFRDGLKCRNALFLDGGTAPALFVPGTRSGNVLFGLGPMIAVYEKPRH</sequence>